<keyword evidence="3" id="KW-1133">Transmembrane helix</keyword>
<dbReference type="Pfam" id="PF01094">
    <property type="entry name" value="ANF_receptor"/>
    <property type="match status" value="1"/>
</dbReference>
<evidence type="ECO:0000256" key="3">
    <source>
        <dbReference type="ARBA" id="ARBA00022989"/>
    </source>
</evidence>
<feature type="domain" description="Receptor ligand binding region" evidence="5">
    <location>
        <begin position="5"/>
        <end position="94"/>
    </location>
</feature>
<dbReference type="GO" id="GO:0038023">
    <property type="term" value="F:signaling receptor activity"/>
    <property type="evidence" value="ECO:0007669"/>
    <property type="project" value="TreeGrafter"/>
</dbReference>
<gene>
    <name evidence="6" type="ORF">R5R35_008096</name>
</gene>
<evidence type="ECO:0000256" key="4">
    <source>
        <dbReference type="ARBA" id="ARBA00023136"/>
    </source>
</evidence>
<sequence length="153" mass="17639">MFSIAASVARLVKFYGTPLITTGGMSMDFMTDKTTCANEYHMLVRVGTMSFFSMSEFLISVMDKYGWKKVMMVYEKNGYSRVAGEHTCHLFMQSLVGELKKKKFLYNAYDMDKNPDVPVKENLRREMQLTYSREIVENARQYLKRSVCPASVA</sequence>
<dbReference type="EMBL" id="JAZDUA010000276">
    <property type="protein sequence ID" value="KAK7862408.1"/>
    <property type="molecule type" value="Genomic_DNA"/>
</dbReference>
<evidence type="ECO:0000313" key="7">
    <source>
        <dbReference type="Proteomes" id="UP001378592"/>
    </source>
</evidence>
<evidence type="ECO:0000256" key="1">
    <source>
        <dbReference type="ARBA" id="ARBA00004370"/>
    </source>
</evidence>
<dbReference type="GO" id="GO:0017046">
    <property type="term" value="F:peptide hormone binding"/>
    <property type="evidence" value="ECO:0007669"/>
    <property type="project" value="TreeGrafter"/>
</dbReference>
<evidence type="ECO:0000259" key="5">
    <source>
        <dbReference type="Pfam" id="PF01094"/>
    </source>
</evidence>
<comment type="subcellular location">
    <subcellularLocation>
        <location evidence="1">Membrane</location>
    </subcellularLocation>
</comment>
<keyword evidence="4" id="KW-0472">Membrane</keyword>
<comment type="caution">
    <text evidence="6">The sequence shown here is derived from an EMBL/GenBank/DDBJ whole genome shotgun (WGS) entry which is preliminary data.</text>
</comment>
<dbReference type="InterPro" id="IPR001828">
    <property type="entry name" value="ANF_lig-bd_rcpt"/>
</dbReference>
<dbReference type="AlphaFoldDB" id="A0AAN9YZN8"/>
<name>A0AAN9YZN8_9ORTH</name>
<dbReference type="Gene3D" id="3.40.50.2300">
    <property type="match status" value="1"/>
</dbReference>
<organism evidence="6 7">
    <name type="scientific">Gryllus longicercus</name>
    <dbReference type="NCBI Taxonomy" id="2509291"/>
    <lineage>
        <taxon>Eukaryota</taxon>
        <taxon>Metazoa</taxon>
        <taxon>Ecdysozoa</taxon>
        <taxon>Arthropoda</taxon>
        <taxon>Hexapoda</taxon>
        <taxon>Insecta</taxon>
        <taxon>Pterygota</taxon>
        <taxon>Neoptera</taxon>
        <taxon>Polyneoptera</taxon>
        <taxon>Orthoptera</taxon>
        <taxon>Ensifera</taxon>
        <taxon>Gryllidea</taxon>
        <taxon>Grylloidea</taxon>
        <taxon>Gryllidae</taxon>
        <taxon>Gryllinae</taxon>
        <taxon>Gryllus</taxon>
    </lineage>
</organism>
<dbReference type="GO" id="GO:0016020">
    <property type="term" value="C:membrane"/>
    <property type="evidence" value="ECO:0007669"/>
    <property type="project" value="UniProtKB-SubCell"/>
</dbReference>
<proteinExistence type="predicted"/>
<dbReference type="InterPro" id="IPR052612">
    <property type="entry name" value="ANP_Clearance_Receptor"/>
</dbReference>
<dbReference type="PANTHER" id="PTHR44755:SF11">
    <property type="entry name" value="ATRIAL NATRIURETIC PEPTIDE RECEPTOR 3 ISOFORM X1"/>
    <property type="match status" value="1"/>
</dbReference>
<accession>A0AAN9YZN8</accession>
<evidence type="ECO:0000256" key="2">
    <source>
        <dbReference type="ARBA" id="ARBA00022692"/>
    </source>
</evidence>
<keyword evidence="2" id="KW-0812">Transmembrane</keyword>
<dbReference type="InterPro" id="IPR028082">
    <property type="entry name" value="Peripla_BP_I"/>
</dbReference>
<evidence type="ECO:0000313" key="6">
    <source>
        <dbReference type="EMBL" id="KAK7862408.1"/>
    </source>
</evidence>
<dbReference type="PANTHER" id="PTHR44755">
    <property type="entry name" value="NATRIURETIC PEPTIDE RECEPTOR 3-RELATED"/>
    <property type="match status" value="1"/>
</dbReference>
<dbReference type="GO" id="GO:0007165">
    <property type="term" value="P:signal transduction"/>
    <property type="evidence" value="ECO:0007669"/>
    <property type="project" value="TreeGrafter"/>
</dbReference>
<dbReference type="Proteomes" id="UP001378592">
    <property type="component" value="Unassembled WGS sequence"/>
</dbReference>
<keyword evidence="7" id="KW-1185">Reference proteome</keyword>
<dbReference type="SUPFAM" id="SSF53822">
    <property type="entry name" value="Periplasmic binding protein-like I"/>
    <property type="match status" value="1"/>
</dbReference>
<reference evidence="6 7" key="1">
    <citation type="submission" date="2024-03" db="EMBL/GenBank/DDBJ databases">
        <title>The genome assembly and annotation of the cricket Gryllus longicercus Weissman &amp; Gray.</title>
        <authorList>
            <person name="Szrajer S."/>
            <person name="Gray D."/>
            <person name="Ylla G."/>
        </authorList>
    </citation>
    <scope>NUCLEOTIDE SEQUENCE [LARGE SCALE GENOMIC DNA]</scope>
    <source>
        <strain evidence="6">DAG 2021-001</strain>
        <tissue evidence="6">Whole body minus gut</tissue>
    </source>
</reference>
<protein>
    <recommendedName>
        <fullName evidence="5">Receptor ligand binding region domain-containing protein</fullName>
    </recommendedName>
</protein>